<dbReference type="OrthoDB" id="9780929at2"/>
<dbReference type="STRING" id="180197.SAMN02982919_02923"/>
<keyword evidence="1" id="KW-0808">Transferase</keyword>
<dbReference type="Proteomes" id="UP000199766">
    <property type="component" value="Unassembled WGS sequence"/>
</dbReference>
<evidence type="ECO:0000313" key="1">
    <source>
        <dbReference type="EMBL" id="SER73792.1"/>
    </source>
</evidence>
<protein>
    <submittedName>
        <fullName evidence="1">Nucleotidyl transferase AbiEii toxin, Type IV TA system</fullName>
    </submittedName>
</protein>
<dbReference type="InterPro" id="IPR014942">
    <property type="entry name" value="AbiEii"/>
</dbReference>
<accession>A0A1H9RM28</accession>
<evidence type="ECO:0000313" key="2">
    <source>
        <dbReference type="Proteomes" id="UP000199766"/>
    </source>
</evidence>
<gene>
    <name evidence="1" type="ORF">SAMN02982919_02923</name>
</gene>
<dbReference type="EMBL" id="FOGD01000013">
    <property type="protein sequence ID" value="SER73792.1"/>
    <property type="molecule type" value="Genomic_DNA"/>
</dbReference>
<name>A0A1H9RM28_9BURK</name>
<dbReference type="Gene3D" id="3.10.450.620">
    <property type="entry name" value="JHP933, nucleotidyltransferase-like core domain"/>
    <property type="match status" value="1"/>
</dbReference>
<reference evidence="1 2" key="1">
    <citation type="submission" date="2016-10" db="EMBL/GenBank/DDBJ databases">
        <authorList>
            <person name="de Groot N.N."/>
        </authorList>
    </citation>
    <scope>NUCLEOTIDE SEQUENCE [LARGE SCALE GENOMIC DNA]</scope>
    <source>
        <strain evidence="1 2">ATCC 35958</strain>
    </source>
</reference>
<sequence>MTEASPSKKKKPPAVFLHDHPNFLDLIRQVAQQEGIAPYLIEKDYWLMHGLWCLQQQGWIFQLKGGTSLSKGLKLIQRFSEDIDLRIEPPPGQVVPVGKNHDKPAQIQARKAYFDWLSEQVQARPLPGFSGTERAPEFDDAKYRSAGIRMIYPVATDHLRGVKEGILLEVGFDDTAPNQPCDISSWALDAAHKSAVAFIDNRALGVPCYSPAYTFVEKLQTVSTKFRNQQALQARGADTAESFPKNFLRHYYDLYCLLQSPEVQTFIGTPEYQARKQVRFPKADNLDIASNEAFLLSDPQVRQLYTRKYAETQGLYYTGQVSFDEILQRIAVHIARL</sequence>
<organism evidence="1 2">
    <name type="scientific">Giesbergeria anulus</name>
    <dbReference type="NCBI Taxonomy" id="180197"/>
    <lineage>
        <taxon>Bacteria</taxon>
        <taxon>Pseudomonadati</taxon>
        <taxon>Pseudomonadota</taxon>
        <taxon>Betaproteobacteria</taxon>
        <taxon>Burkholderiales</taxon>
        <taxon>Comamonadaceae</taxon>
        <taxon>Giesbergeria</taxon>
    </lineage>
</organism>
<dbReference type="RefSeq" id="WP_091458879.1">
    <property type="nucleotide sequence ID" value="NZ_FOGD01000013.1"/>
</dbReference>
<dbReference type="AlphaFoldDB" id="A0A1H9RM28"/>
<keyword evidence="2" id="KW-1185">Reference proteome</keyword>
<dbReference type="Pfam" id="PF08843">
    <property type="entry name" value="AbiEii"/>
    <property type="match status" value="1"/>
</dbReference>
<proteinExistence type="predicted"/>
<dbReference type="GO" id="GO:0016740">
    <property type="term" value="F:transferase activity"/>
    <property type="evidence" value="ECO:0007669"/>
    <property type="project" value="UniProtKB-KW"/>
</dbReference>